<dbReference type="Proteomes" id="UP000799771">
    <property type="component" value="Unassembled WGS sequence"/>
</dbReference>
<proteinExistence type="predicted"/>
<dbReference type="RefSeq" id="XP_033526810.1">
    <property type="nucleotide sequence ID" value="XM_033667689.1"/>
</dbReference>
<evidence type="ECO:0000313" key="2">
    <source>
        <dbReference type="EMBL" id="KAF2132423.1"/>
    </source>
</evidence>
<feature type="compositionally biased region" description="Low complexity" evidence="1">
    <location>
        <begin position="20"/>
        <end position="40"/>
    </location>
</feature>
<gene>
    <name evidence="2" type="ORF">P153DRAFT_364826</name>
</gene>
<feature type="compositionally biased region" description="Basic and acidic residues" evidence="1">
    <location>
        <begin position="53"/>
        <end position="63"/>
    </location>
</feature>
<evidence type="ECO:0000256" key="1">
    <source>
        <dbReference type="SAM" id="MobiDB-lite"/>
    </source>
</evidence>
<accession>A0A6A6AMM2</accession>
<dbReference type="GeneID" id="54408121"/>
<protein>
    <submittedName>
        <fullName evidence="2">Uncharacterized protein</fullName>
    </submittedName>
</protein>
<dbReference type="EMBL" id="ML977501">
    <property type="protein sequence ID" value="KAF2132423.1"/>
    <property type="molecule type" value="Genomic_DNA"/>
</dbReference>
<dbReference type="AlphaFoldDB" id="A0A6A6AMM2"/>
<feature type="compositionally biased region" description="Basic and acidic residues" evidence="1">
    <location>
        <begin position="10"/>
        <end position="19"/>
    </location>
</feature>
<organism evidence="2 3">
    <name type="scientific">Dothidotthia symphoricarpi CBS 119687</name>
    <dbReference type="NCBI Taxonomy" id="1392245"/>
    <lineage>
        <taxon>Eukaryota</taxon>
        <taxon>Fungi</taxon>
        <taxon>Dikarya</taxon>
        <taxon>Ascomycota</taxon>
        <taxon>Pezizomycotina</taxon>
        <taxon>Dothideomycetes</taxon>
        <taxon>Pleosporomycetidae</taxon>
        <taxon>Pleosporales</taxon>
        <taxon>Dothidotthiaceae</taxon>
        <taxon>Dothidotthia</taxon>
    </lineage>
</organism>
<keyword evidence="3" id="KW-1185">Reference proteome</keyword>
<evidence type="ECO:0000313" key="3">
    <source>
        <dbReference type="Proteomes" id="UP000799771"/>
    </source>
</evidence>
<name>A0A6A6AMM2_9PLEO</name>
<sequence length="72" mass="7946">MKLIALFESSRVEDPRGDDSNCSDIQSSSESSNISSQYSSNEEDFGDNPTSSEHNKSPERDISVSDGDLQTW</sequence>
<feature type="region of interest" description="Disordered" evidence="1">
    <location>
        <begin position="1"/>
        <end position="72"/>
    </location>
</feature>
<reference evidence="2" key="1">
    <citation type="journal article" date="2020" name="Stud. Mycol.">
        <title>101 Dothideomycetes genomes: a test case for predicting lifestyles and emergence of pathogens.</title>
        <authorList>
            <person name="Haridas S."/>
            <person name="Albert R."/>
            <person name="Binder M."/>
            <person name="Bloem J."/>
            <person name="Labutti K."/>
            <person name="Salamov A."/>
            <person name="Andreopoulos B."/>
            <person name="Baker S."/>
            <person name="Barry K."/>
            <person name="Bills G."/>
            <person name="Bluhm B."/>
            <person name="Cannon C."/>
            <person name="Castanera R."/>
            <person name="Culley D."/>
            <person name="Daum C."/>
            <person name="Ezra D."/>
            <person name="Gonzalez J."/>
            <person name="Henrissat B."/>
            <person name="Kuo A."/>
            <person name="Liang C."/>
            <person name="Lipzen A."/>
            <person name="Lutzoni F."/>
            <person name="Magnuson J."/>
            <person name="Mondo S."/>
            <person name="Nolan M."/>
            <person name="Ohm R."/>
            <person name="Pangilinan J."/>
            <person name="Park H.-J."/>
            <person name="Ramirez L."/>
            <person name="Alfaro M."/>
            <person name="Sun H."/>
            <person name="Tritt A."/>
            <person name="Yoshinaga Y."/>
            <person name="Zwiers L.-H."/>
            <person name="Turgeon B."/>
            <person name="Goodwin S."/>
            <person name="Spatafora J."/>
            <person name="Crous P."/>
            <person name="Grigoriev I."/>
        </authorList>
    </citation>
    <scope>NUCLEOTIDE SEQUENCE</scope>
    <source>
        <strain evidence="2">CBS 119687</strain>
    </source>
</reference>